<evidence type="ECO:0000313" key="1">
    <source>
        <dbReference type="EMBL" id="SBW23399.1"/>
    </source>
</evidence>
<name>A0ABY0JKI1_9ENTR</name>
<protein>
    <submittedName>
        <fullName evidence="1">Uncharacterized protein</fullName>
    </submittedName>
</protein>
<proteinExistence type="predicted"/>
<comment type="caution">
    <text evidence="1">The sequence shown here is derived from an EMBL/GenBank/DDBJ whole genome shotgun (WGS) entry which is preliminary data.</text>
</comment>
<dbReference type="EMBL" id="FLUX01000005">
    <property type="protein sequence ID" value="SBW23399.1"/>
    <property type="molecule type" value="Genomic_DNA"/>
</dbReference>
<evidence type="ECO:0000313" key="2">
    <source>
        <dbReference type="Proteomes" id="UP000195338"/>
    </source>
</evidence>
<dbReference type="Proteomes" id="UP000195338">
    <property type="component" value="Unassembled WGS sequence"/>
</dbReference>
<gene>
    <name evidence="1" type="ORF">BN4901_0167</name>
</gene>
<organism evidence="1 2">
    <name type="scientific">Citrobacter europaeus</name>
    <dbReference type="NCBI Taxonomy" id="1914243"/>
    <lineage>
        <taxon>Bacteria</taxon>
        <taxon>Pseudomonadati</taxon>
        <taxon>Pseudomonadota</taxon>
        <taxon>Gammaproteobacteria</taxon>
        <taxon>Enterobacterales</taxon>
        <taxon>Enterobacteriaceae</taxon>
        <taxon>Citrobacter</taxon>
    </lineage>
</organism>
<sequence>MLLPVMLAIAAAQARTIIVINSDKPYVKNNRYLFFGHIFLCCTAEKMV</sequence>
<accession>A0ABY0JKI1</accession>
<keyword evidence="2" id="KW-1185">Reference proteome</keyword>
<reference evidence="1 2" key="1">
    <citation type="submission" date="2016-04" db="EMBL/GenBank/DDBJ databases">
        <authorList>
            <person name="Mornico D."/>
        </authorList>
    </citation>
    <scope>NUCLEOTIDE SEQUENCE [LARGE SCALE GENOMIC DNA]</scope>
    <source>
        <strain evidence="1 2">A121</strain>
    </source>
</reference>